<comment type="similarity">
    <text evidence="1">Belongs to the short-chain dehydrogenases/reductases (SDR) family.</text>
</comment>
<evidence type="ECO:0000256" key="3">
    <source>
        <dbReference type="PROSITE-ProRule" id="PRU00339"/>
    </source>
</evidence>
<dbReference type="PRINTS" id="PR00080">
    <property type="entry name" value="SDRFAMILY"/>
</dbReference>
<dbReference type="PANTHER" id="PTHR43115">
    <property type="entry name" value="DEHYDROGENASE/REDUCTASE SDR FAMILY MEMBER 11"/>
    <property type="match status" value="1"/>
</dbReference>
<dbReference type="InterPro" id="IPR002347">
    <property type="entry name" value="SDR_fam"/>
</dbReference>
<dbReference type="PROSITE" id="PS00061">
    <property type="entry name" value="ADH_SHORT"/>
    <property type="match status" value="1"/>
</dbReference>
<organism evidence="4 5">
    <name type="scientific">Vespula squamosa</name>
    <name type="common">Southern yellow jacket</name>
    <name type="synonym">Wasp</name>
    <dbReference type="NCBI Taxonomy" id="30214"/>
    <lineage>
        <taxon>Eukaryota</taxon>
        <taxon>Metazoa</taxon>
        <taxon>Ecdysozoa</taxon>
        <taxon>Arthropoda</taxon>
        <taxon>Hexapoda</taxon>
        <taxon>Insecta</taxon>
        <taxon>Pterygota</taxon>
        <taxon>Neoptera</taxon>
        <taxon>Endopterygota</taxon>
        <taxon>Hymenoptera</taxon>
        <taxon>Apocrita</taxon>
        <taxon>Aculeata</taxon>
        <taxon>Vespoidea</taxon>
        <taxon>Vespidae</taxon>
        <taxon>Vespinae</taxon>
        <taxon>Vespula</taxon>
    </lineage>
</organism>
<dbReference type="EMBL" id="JAUDFV010000154">
    <property type="protein sequence ID" value="KAL2715918.1"/>
    <property type="molecule type" value="Genomic_DNA"/>
</dbReference>
<evidence type="ECO:0000256" key="1">
    <source>
        <dbReference type="ARBA" id="ARBA00006484"/>
    </source>
</evidence>
<evidence type="ECO:0000313" key="4">
    <source>
        <dbReference type="EMBL" id="KAL2715918.1"/>
    </source>
</evidence>
<sequence length="601" mass="68057">MERWVGKVAAVTGASAGIGAAIARQLVTNGMTVAGLARRTDKIEELANSLEGAPGKLHAIECDVTKEESTTAAFSWIEENLGSLDLMINNAGIAKESSLTEGSLEDWRAVFDVNVLGVCLTMREATRLMRKKGEDGLIINIGSLAGERVPAVPGFGVYPSSKRALATLAQTLRNELGGTKIRITNISPGLVATELMASYSAFSDEVLAAMPSLKGQDIADAVSYVLSTPSNVVIQDIILRPMGETWIQYVAIIGFAPPKERFTHLRKETLRLKYIWSYEEMPTRCLIQQELNTLYKEAFNYVKNNENLSEASKLITKMLKHDPKSHKLYALRGAIFELQGQWTKAINNYEIARLMLKLAKMPNYEETDISYIESLIKCYKARGNYYYQHELFLQAASDYERIVKLKPPDISIIDVENKLLKTMKNLNKYNAFCLYWYEFIQNSNARRLSDLLTIHAKYKFVLRDIELTREFLLEALIINENNKKAQKLLQKIYELGHTMAVHAVMWCMHRCYDKALYTIQKVSNYDPSNLEYILLKAIILRLSGRFKEALACLGKTKDILEKKVDLPLEITDSLIVPLLTMADIKKQIRKQFLLIRNRESL</sequence>
<dbReference type="PANTHER" id="PTHR43115:SF4">
    <property type="entry name" value="DEHYDROGENASE_REDUCTASE SDR FAMILY MEMBER 11"/>
    <property type="match status" value="1"/>
</dbReference>
<dbReference type="AlphaFoldDB" id="A0ABD2A5K2"/>
<dbReference type="InterPro" id="IPR011990">
    <property type="entry name" value="TPR-like_helical_dom_sf"/>
</dbReference>
<keyword evidence="3" id="KW-0802">TPR repeat</keyword>
<dbReference type="InterPro" id="IPR020904">
    <property type="entry name" value="Sc_DH/Rdtase_CS"/>
</dbReference>
<gene>
    <name evidence="4" type="ORF">V1478_013594</name>
</gene>
<dbReference type="Gene3D" id="1.25.40.10">
    <property type="entry name" value="Tetratricopeptide repeat domain"/>
    <property type="match status" value="2"/>
</dbReference>
<dbReference type="SUPFAM" id="SSF48452">
    <property type="entry name" value="TPR-like"/>
    <property type="match status" value="1"/>
</dbReference>
<protein>
    <submittedName>
        <fullName evidence="4">Short-chain dehydrogenase/reductase isoform X1</fullName>
    </submittedName>
</protein>
<dbReference type="SMART" id="SM00028">
    <property type="entry name" value="TPR"/>
    <property type="match status" value="3"/>
</dbReference>
<dbReference type="GO" id="GO:0016616">
    <property type="term" value="F:oxidoreductase activity, acting on the CH-OH group of donors, NAD or NADP as acceptor"/>
    <property type="evidence" value="ECO:0007669"/>
    <property type="project" value="UniProtKB-ARBA"/>
</dbReference>
<evidence type="ECO:0000313" key="5">
    <source>
        <dbReference type="Proteomes" id="UP001607302"/>
    </source>
</evidence>
<keyword evidence="2" id="KW-0560">Oxidoreductase</keyword>
<comment type="caution">
    <text evidence="4">The sequence shown here is derived from an EMBL/GenBank/DDBJ whole genome shotgun (WGS) entry which is preliminary data.</text>
</comment>
<dbReference type="InterPro" id="IPR019734">
    <property type="entry name" value="TPR_rpt"/>
</dbReference>
<dbReference type="Proteomes" id="UP001607302">
    <property type="component" value="Unassembled WGS sequence"/>
</dbReference>
<dbReference type="SUPFAM" id="SSF51735">
    <property type="entry name" value="NAD(P)-binding Rossmann-fold domains"/>
    <property type="match status" value="1"/>
</dbReference>
<evidence type="ECO:0000256" key="2">
    <source>
        <dbReference type="ARBA" id="ARBA00023002"/>
    </source>
</evidence>
<dbReference type="InterPro" id="IPR036291">
    <property type="entry name" value="NAD(P)-bd_dom_sf"/>
</dbReference>
<accession>A0ABD2A5K2</accession>
<proteinExistence type="inferred from homology"/>
<feature type="repeat" description="TPR" evidence="3">
    <location>
        <begin position="376"/>
        <end position="409"/>
    </location>
</feature>
<reference evidence="4 5" key="1">
    <citation type="journal article" date="2024" name="Ann. Entomol. Soc. Am.">
        <title>Genomic analyses of the southern and eastern yellowjacket wasps (Hymenoptera: Vespidae) reveal evolutionary signatures of social life.</title>
        <authorList>
            <person name="Catto M.A."/>
            <person name="Caine P.B."/>
            <person name="Orr S.E."/>
            <person name="Hunt B.G."/>
            <person name="Goodisman M.A.D."/>
        </authorList>
    </citation>
    <scope>NUCLEOTIDE SEQUENCE [LARGE SCALE GENOMIC DNA]</scope>
    <source>
        <strain evidence="4">233</strain>
        <tissue evidence="4">Head and thorax</tissue>
    </source>
</reference>
<keyword evidence="5" id="KW-1185">Reference proteome</keyword>
<dbReference type="FunFam" id="3.40.50.720:FF:000047">
    <property type="entry name" value="NADP-dependent L-serine/L-allo-threonine dehydrogenase"/>
    <property type="match status" value="1"/>
</dbReference>
<dbReference type="PRINTS" id="PR00081">
    <property type="entry name" value="GDHRDH"/>
</dbReference>
<dbReference type="Pfam" id="PF00106">
    <property type="entry name" value="adh_short"/>
    <property type="match status" value="1"/>
</dbReference>
<name>A0ABD2A5K2_VESSQ</name>
<dbReference type="PROSITE" id="PS50005">
    <property type="entry name" value="TPR"/>
    <property type="match status" value="1"/>
</dbReference>
<dbReference type="Gene3D" id="3.40.50.720">
    <property type="entry name" value="NAD(P)-binding Rossmann-like Domain"/>
    <property type="match status" value="1"/>
</dbReference>